<sequence>MTEGFTRASSGIDGLDRIVDGLRLGDNVVWQVDSVDDYRLVAAPFVARAREEGRRLIYVRYGAHEPVVDESPDIEVVTVEPGFGFEAFATGVHQLIAERGRQAYYVFDCLTDLMSEWHSDLAVLNFFEVTCPFLYELDTVAYFPLVRGEHSYTTIAGIRSTTQLLLDLYSVDGNLYVHPLKVWGRHSPTMFFPHEIAGDEVRPITSSAASSQLFARISGTMDPPDHWQTLVQAGRDALRSGNPGDQAAAKRLLTEMLIGGEGRMVELADQYLSLTDLVDTASREIGTGFIGGKSVGMLVARAILARGRDERFRTRMEAHDSYFLGSDLFYSYVVANGWWRLWMEQKTPDGYFDAGARLHEKLSSGKFPPAVREQFIRMLEYFGQSPIIVRSSSLLEDNFGNAFAGKYESIFCAGQGSPEDRYQRFEDAVRAVYASAMSQEALAYRRNRGLSHLDEQMAVLVQRVSGDHHGDLFFPHAGGVGNSSNLYVWERGIDMDAGMLRIVFGLGTRAVDRTHEDYARIVTLDRPTRRPSVEEGKERRFSQHFVDVISLTDNALVTVPLGSLVSGQAGDPNGDIGADWSLFLSPDEGAKRRLRELGRTTTTPQVICDLQGLLGSTDFGDLMRGVLATLSAAYNYPVDIEFTVNLGPDGDYRFNLVQCRPLQTRGLGKAVRMPELTDPADCLFSAGGNFMGGNVRLPLDAVVYVRPGRYLGLGHQDRYAVARLVGEATRALKGRGVMAIGPGRWGTTTPSLGVPVSYSEIAAADALIEYTYPDGDFRPDLSYGSHFFQEIVEGETFYAAIFGGQPGVVFNHERLTDQPNRILDLVPGATATLADVVHVVYPANLVLYSDVVSQRVICA</sequence>
<dbReference type="SUPFAM" id="SSF56059">
    <property type="entry name" value="Glutathione synthetase ATP-binding domain-like"/>
    <property type="match status" value="1"/>
</dbReference>
<organism evidence="1 2">
    <name type="scientific">Tessaracoccus flavus</name>
    <dbReference type="NCBI Taxonomy" id="1610493"/>
    <lineage>
        <taxon>Bacteria</taxon>
        <taxon>Bacillati</taxon>
        <taxon>Actinomycetota</taxon>
        <taxon>Actinomycetes</taxon>
        <taxon>Propionibacteriales</taxon>
        <taxon>Propionibacteriaceae</taxon>
        <taxon>Tessaracoccus</taxon>
    </lineage>
</organism>
<dbReference type="KEGG" id="tfl:RPIT_11145"/>
<name>A0A1Q2CGN6_9ACTN</name>
<dbReference type="EMBL" id="CP019605">
    <property type="protein sequence ID" value="AQP45282.1"/>
    <property type="molecule type" value="Genomic_DNA"/>
</dbReference>
<dbReference type="Proteomes" id="UP000188324">
    <property type="component" value="Chromosome"/>
</dbReference>
<keyword evidence="2" id="KW-1185">Reference proteome</keyword>
<proteinExistence type="predicted"/>
<keyword evidence="1" id="KW-0808">Transferase</keyword>
<evidence type="ECO:0000313" key="2">
    <source>
        <dbReference type="Proteomes" id="UP000188324"/>
    </source>
</evidence>
<dbReference type="RefSeq" id="WP_077343195.1">
    <property type="nucleotide sequence ID" value="NZ_CP019605.1"/>
</dbReference>
<dbReference type="AlphaFoldDB" id="A0A1Q2CGN6"/>
<dbReference type="InterPro" id="IPR002192">
    <property type="entry name" value="PPDK_AMP/ATP-bd"/>
</dbReference>
<dbReference type="InterPro" id="IPR013815">
    <property type="entry name" value="ATP_grasp_subdomain_1"/>
</dbReference>
<reference evidence="1 2" key="1">
    <citation type="journal article" date="2016" name="Int. J. Syst. Evol. Microbiol.">
        <title>Tessaracoccus flavus sp. nov., isolated from the drainage system of a lindane-producing factory.</title>
        <authorList>
            <person name="Kumari R."/>
            <person name="Singh P."/>
            <person name="Schumann P."/>
            <person name="Lal R."/>
        </authorList>
    </citation>
    <scope>NUCLEOTIDE SEQUENCE [LARGE SCALE GENOMIC DNA]</scope>
    <source>
        <strain evidence="1 2">RP1T</strain>
    </source>
</reference>
<evidence type="ECO:0000313" key="1">
    <source>
        <dbReference type="EMBL" id="AQP45282.1"/>
    </source>
</evidence>
<keyword evidence="1" id="KW-0418">Kinase</keyword>
<dbReference type="Pfam" id="PF01326">
    <property type="entry name" value="PPDK_N"/>
    <property type="match status" value="1"/>
</dbReference>
<dbReference type="STRING" id="1610493.RPIT_11145"/>
<keyword evidence="1" id="KW-0670">Pyruvate</keyword>
<protein>
    <submittedName>
        <fullName evidence="1">Pyruvate kinase</fullName>
    </submittedName>
</protein>
<dbReference type="GO" id="GO:0016301">
    <property type="term" value="F:kinase activity"/>
    <property type="evidence" value="ECO:0007669"/>
    <property type="project" value="UniProtKB-KW"/>
</dbReference>
<dbReference type="Gene3D" id="3.30.1490.20">
    <property type="entry name" value="ATP-grasp fold, A domain"/>
    <property type="match status" value="1"/>
</dbReference>
<dbReference type="OrthoDB" id="9812167at2"/>
<gene>
    <name evidence="1" type="ORF">RPIT_11145</name>
</gene>
<dbReference type="GO" id="GO:0005524">
    <property type="term" value="F:ATP binding"/>
    <property type="evidence" value="ECO:0007669"/>
    <property type="project" value="InterPro"/>
</dbReference>
<accession>A0A1Q2CGN6</accession>